<name>A0A9P5NXM9_GYMJU</name>
<feature type="region of interest" description="Disordered" evidence="1">
    <location>
        <begin position="1231"/>
        <end position="1265"/>
    </location>
</feature>
<dbReference type="EMBL" id="JADNYJ010000015">
    <property type="protein sequence ID" value="KAF8907322.1"/>
    <property type="molecule type" value="Genomic_DNA"/>
</dbReference>
<feature type="compositionally biased region" description="Polar residues" evidence="1">
    <location>
        <begin position="125"/>
        <end position="134"/>
    </location>
</feature>
<feature type="region of interest" description="Disordered" evidence="1">
    <location>
        <begin position="93"/>
        <end position="164"/>
    </location>
</feature>
<gene>
    <name evidence="2" type="ORF">CPB84DRAFT_1744696</name>
</gene>
<feature type="region of interest" description="Disordered" evidence="1">
    <location>
        <begin position="1015"/>
        <end position="1205"/>
    </location>
</feature>
<feature type="compositionally biased region" description="Polar residues" evidence="1">
    <location>
        <begin position="1255"/>
        <end position="1265"/>
    </location>
</feature>
<reference evidence="2" key="1">
    <citation type="submission" date="2020-11" db="EMBL/GenBank/DDBJ databases">
        <authorList>
            <consortium name="DOE Joint Genome Institute"/>
            <person name="Ahrendt S."/>
            <person name="Riley R."/>
            <person name="Andreopoulos W."/>
            <person name="LaButti K."/>
            <person name="Pangilinan J."/>
            <person name="Ruiz-duenas F.J."/>
            <person name="Barrasa J.M."/>
            <person name="Sanchez-Garcia M."/>
            <person name="Camarero S."/>
            <person name="Miyauchi S."/>
            <person name="Serrano A."/>
            <person name="Linde D."/>
            <person name="Babiker R."/>
            <person name="Drula E."/>
            <person name="Ayuso-Fernandez I."/>
            <person name="Pacheco R."/>
            <person name="Padilla G."/>
            <person name="Ferreira P."/>
            <person name="Barriuso J."/>
            <person name="Kellner H."/>
            <person name="Castanera R."/>
            <person name="Alfaro M."/>
            <person name="Ramirez L."/>
            <person name="Pisabarro A.G."/>
            <person name="Kuo A."/>
            <person name="Tritt A."/>
            <person name="Lipzen A."/>
            <person name="He G."/>
            <person name="Yan M."/>
            <person name="Ng V."/>
            <person name="Cullen D."/>
            <person name="Martin F."/>
            <person name="Rosso M.-N."/>
            <person name="Henrissat B."/>
            <person name="Hibbett D."/>
            <person name="Martinez A.T."/>
            <person name="Grigoriev I.V."/>
        </authorList>
    </citation>
    <scope>NUCLEOTIDE SEQUENCE</scope>
    <source>
        <strain evidence="2">AH 44721</strain>
    </source>
</reference>
<organism evidence="2 3">
    <name type="scientific">Gymnopilus junonius</name>
    <name type="common">Spectacular rustgill mushroom</name>
    <name type="synonym">Gymnopilus spectabilis subsp. junonius</name>
    <dbReference type="NCBI Taxonomy" id="109634"/>
    <lineage>
        <taxon>Eukaryota</taxon>
        <taxon>Fungi</taxon>
        <taxon>Dikarya</taxon>
        <taxon>Basidiomycota</taxon>
        <taxon>Agaricomycotina</taxon>
        <taxon>Agaricomycetes</taxon>
        <taxon>Agaricomycetidae</taxon>
        <taxon>Agaricales</taxon>
        <taxon>Agaricineae</taxon>
        <taxon>Hymenogastraceae</taxon>
        <taxon>Gymnopilus</taxon>
    </lineage>
</organism>
<evidence type="ECO:0000313" key="3">
    <source>
        <dbReference type="Proteomes" id="UP000724874"/>
    </source>
</evidence>
<feature type="compositionally biased region" description="Polar residues" evidence="1">
    <location>
        <begin position="1138"/>
        <end position="1154"/>
    </location>
</feature>
<feature type="compositionally biased region" description="Polar residues" evidence="1">
    <location>
        <begin position="1020"/>
        <end position="1031"/>
    </location>
</feature>
<evidence type="ECO:0000256" key="1">
    <source>
        <dbReference type="SAM" id="MobiDB-lite"/>
    </source>
</evidence>
<feature type="compositionally biased region" description="Polar residues" evidence="1">
    <location>
        <begin position="1061"/>
        <end position="1073"/>
    </location>
</feature>
<feature type="compositionally biased region" description="Basic and acidic residues" evidence="1">
    <location>
        <begin position="704"/>
        <end position="713"/>
    </location>
</feature>
<proteinExistence type="predicted"/>
<feature type="compositionally biased region" description="Basic and acidic residues" evidence="1">
    <location>
        <begin position="1032"/>
        <end position="1042"/>
    </location>
</feature>
<protein>
    <submittedName>
        <fullName evidence="2">Uncharacterized protein</fullName>
    </submittedName>
</protein>
<feature type="compositionally biased region" description="Polar residues" evidence="1">
    <location>
        <begin position="93"/>
        <end position="115"/>
    </location>
</feature>
<evidence type="ECO:0000313" key="2">
    <source>
        <dbReference type="EMBL" id="KAF8907322.1"/>
    </source>
</evidence>
<keyword evidence="3" id="KW-1185">Reference proteome</keyword>
<feature type="compositionally biased region" description="Polar residues" evidence="1">
    <location>
        <begin position="672"/>
        <end position="703"/>
    </location>
</feature>
<feature type="region of interest" description="Disordered" evidence="1">
    <location>
        <begin position="672"/>
        <end position="733"/>
    </location>
</feature>
<feature type="compositionally biased region" description="Low complexity" evidence="1">
    <location>
        <begin position="1084"/>
        <end position="1102"/>
    </location>
</feature>
<accession>A0A9P5NXM9</accession>
<comment type="caution">
    <text evidence="2">The sequence shown here is derived from an EMBL/GenBank/DDBJ whole genome shotgun (WGS) entry which is preliminary data.</text>
</comment>
<dbReference type="Proteomes" id="UP000724874">
    <property type="component" value="Unassembled WGS sequence"/>
</dbReference>
<feature type="region of interest" description="Disordered" evidence="1">
    <location>
        <begin position="304"/>
        <end position="324"/>
    </location>
</feature>
<sequence length="1330" mass="143048">MHFLPKPTSVTSHQGATNDELLAVASLLEMEAGSPAPNNSSRTFDAASMGYQTSSAGPNATAPLASTKFEMLVAACVSELHADYPAPNKSSPAFNATSMGHQESSASFNTTASLPSNPPQPFPVIQTSAESPSSLKIDPPFMFSSPKSEKSKRPTAGGKRYKQAVQSGNFVPPAPVVAEYSDEVEDFFLNSATPNLPTPPQQSANKVANNHILTEMDLKAFSSQENGRQTAPKLVDLGEAPAHAIQSTRQPTPADYFPKGRQMADMSMFSLASQSWSQISDFRFDLPVVDSSVSHPDLATSLTMSSSSLSQVPSPSGQSGSASVMGTDMSYSNNQTWPQFPGVSFDVHIDESCVSPYTDLPASSISSYSSLANALSPAFQSGSSIPSFNIPSVAPGGCVSENSDGTFSEDAGYGIYTVLTNDYSISQPHSLVASNQTDTLPAFNDNFGQWQVLYDNTPSTVPSNDDAEDEDDMELVATTGVLGGIFSVNSQEELEQSGLLDTMTDFAGTPIQDQSMPTAGLYFMNTEEEQQQIPDVPAPGPSYSVPVPRDNFPPFIVPTVSDDKEEELITATEGQLEGFPHRAGSTPSRSLDLLSWNMAEGTTTNDGPTNTVWLSEPKDQQQFDADPIILSEQNIVTNNIIQHIECVSAAHDVVMTSGVSSSLDFSMHAEQNKTTPLNGMPSQSHEGQQEQSPPDSDNIQIHNSQEDISKELTEGPDVSPSRALGTSAPEIQEETTACETLTGTSPTADVKMAVPFSSFTAIVVDDKNETSGFPSVDGLESPIARAGTVKESAVDEGASLPPPSNSHLGLAVEPVQLIIKQEHLLTNVGEIRVSSPGLDASQSAKLERLAACVQPSHISPKEELNTQPAGLVTNFPEILETVEAVETKRPLLRETPPGKHVNKTTKEAASHLPKSSSRCTLYVPRDIEAELRWLLHQPLSPPREKRKRHYLWERLLENPDDDGDYCWKPYDSKLRPCRYVQKTEAVVGGDDVSGTASAATVDSKACLNSVVKGMTKKEAPSSTDPSESGQHVTREMEKKAESKAPVAKPSLPRPQLKDMETPSSKDSLASGQQVARGVEKKADSSPSKAPKAKASLPQPSSKVLETLLDSTATGQQMEKRVEKEVNFPSKAPEAKSSLPPSQSNNSETPSSPVTGFQMPRGLKKEAKSPPNSLSTKRKPTKFCAQPKSLLPQHQPKDSDLPLSFAYSPVTDHPTTYGQEVVKDAKYWPPTLLPSGPKYAPPPVDQQNRKRKGRPLNSTLNNKGNGISVTTRDLALSCSSKNADDVDPENSLQMPGAYPGPLSSDFSFLSNWGRVLDVVQLPMCLWRRFWA</sequence>